<evidence type="ECO:0000256" key="3">
    <source>
        <dbReference type="ARBA" id="ARBA00023242"/>
    </source>
</evidence>
<reference evidence="9" key="1">
    <citation type="submission" date="2023-06" db="EMBL/GenBank/DDBJ databases">
        <title>Conoideocrella luteorostrata (Hypocreales: Clavicipitaceae), a potential biocontrol fungus for elongate hemlock scale in United States Christmas tree production areas.</title>
        <authorList>
            <person name="Barrett H."/>
            <person name="Lovett B."/>
            <person name="Macias A.M."/>
            <person name="Stajich J.E."/>
            <person name="Kasson M.T."/>
        </authorList>
    </citation>
    <scope>NUCLEOTIDE SEQUENCE</scope>
    <source>
        <strain evidence="9">ARSEF 14590</strain>
    </source>
</reference>
<dbReference type="Pfam" id="PF08711">
    <property type="entry name" value="Med26"/>
    <property type="match status" value="1"/>
</dbReference>
<evidence type="ECO:0000259" key="8">
    <source>
        <dbReference type="PROSITE" id="PS51319"/>
    </source>
</evidence>
<keyword evidence="3 6" id="KW-0539">Nucleus</keyword>
<evidence type="ECO:0000313" key="10">
    <source>
        <dbReference type="Proteomes" id="UP001251528"/>
    </source>
</evidence>
<organism evidence="9 10">
    <name type="scientific">Conoideocrella luteorostrata</name>
    <dbReference type="NCBI Taxonomy" id="1105319"/>
    <lineage>
        <taxon>Eukaryota</taxon>
        <taxon>Fungi</taxon>
        <taxon>Dikarya</taxon>
        <taxon>Ascomycota</taxon>
        <taxon>Pezizomycotina</taxon>
        <taxon>Sordariomycetes</taxon>
        <taxon>Hypocreomycetidae</taxon>
        <taxon>Hypocreales</taxon>
        <taxon>Clavicipitaceae</taxon>
        <taxon>Conoideocrella</taxon>
    </lineage>
</organism>
<dbReference type="InterPro" id="IPR051037">
    <property type="entry name" value="RNAPII_TF_IWS1"/>
</dbReference>
<evidence type="ECO:0000256" key="1">
    <source>
        <dbReference type="ARBA" id="ARBA00023015"/>
    </source>
</evidence>
<feature type="region of interest" description="Disordered" evidence="7">
    <location>
        <begin position="396"/>
        <end position="429"/>
    </location>
</feature>
<dbReference type="EMBL" id="JASWJB010000380">
    <property type="protein sequence ID" value="KAK2590935.1"/>
    <property type="molecule type" value="Genomic_DNA"/>
</dbReference>
<feature type="domain" description="TFIIS N-terminal" evidence="8">
    <location>
        <begin position="246"/>
        <end position="323"/>
    </location>
</feature>
<keyword evidence="1" id="KW-0805">Transcription regulation</keyword>
<dbReference type="PANTHER" id="PTHR46010">
    <property type="entry name" value="PROTEIN IWS1 HOMOLOG"/>
    <property type="match status" value="1"/>
</dbReference>
<comment type="caution">
    <text evidence="9">The sequence shown here is derived from an EMBL/GenBank/DDBJ whole genome shotgun (WGS) entry which is preliminary data.</text>
</comment>
<dbReference type="Gene3D" id="1.20.930.10">
    <property type="entry name" value="Conserved domain common to transcription factors TFIIS, elongin A, CRSP70"/>
    <property type="match status" value="1"/>
</dbReference>
<dbReference type="InterPro" id="IPR017923">
    <property type="entry name" value="TFIIS_N"/>
</dbReference>
<protein>
    <submittedName>
        <fullName evidence="9">Transcription factor iws1</fullName>
    </submittedName>
</protein>
<proteinExistence type="inferred from homology"/>
<gene>
    <name evidence="9" type="primary">IWS1</name>
    <name evidence="9" type="ORF">QQS21_011376</name>
</gene>
<feature type="compositionally biased region" description="Basic and acidic residues" evidence="7">
    <location>
        <begin position="58"/>
        <end position="71"/>
    </location>
</feature>
<dbReference type="AlphaFoldDB" id="A0AAJ0CDI6"/>
<dbReference type="PANTHER" id="PTHR46010:SF1">
    <property type="entry name" value="PROTEIN IWS1 HOMOLOG"/>
    <property type="match status" value="1"/>
</dbReference>
<evidence type="ECO:0000256" key="5">
    <source>
        <dbReference type="ARBA" id="ARBA00037992"/>
    </source>
</evidence>
<feature type="compositionally biased region" description="Basic and acidic residues" evidence="7">
    <location>
        <begin position="116"/>
        <end position="132"/>
    </location>
</feature>
<feature type="compositionally biased region" description="Acidic residues" evidence="7">
    <location>
        <begin position="105"/>
        <end position="115"/>
    </location>
</feature>
<keyword evidence="2" id="KW-0804">Transcription</keyword>
<dbReference type="Proteomes" id="UP001251528">
    <property type="component" value="Unassembled WGS sequence"/>
</dbReference>
<evidence type="ECO:0000313" key="9">
    <source>
        <dbReference type="EMBL" id="KAK2590935.1"/>
    </source>
</evidence>
<feature type="compositionally biased region" description="Acidic residues" evidence="7">
    <location>
        <begin position="39"/>
        <end position="53"/>
    </location>
</feature>
<comment type="function">
    <text evidence="4">Transcription factor involved in RNA polymerase II transcription regulation. May function in both SPT15/TBP post-recruitment and recruitment steps of transcription.</text>
</comment>
<evidence type="ECO:0000256" key="2">
    <source>
        <dbReference type="ARBA" id="ARBA00023163"/>
    </source>
</evidence>
<dbReference type="PROSITE" id="PS51319">
    <property type="entry name" value="TFIIS_N"/>
    <property type="match status" value="1"/>
</dbReference>
<feature type="compositionally biased region" description="Basic and acidic residues" evidence="7">
    <location>
        <begin position="81"/>
        <end position="104"/>
    </location>
</feature>
<comment type="similarity">
    <text evidence="5">Belongs to the IWS1 family.</text>
</comment>
<feature type="region of interest" description="Disordered" evidence="7">
    <location>
        <begin position="1"/>
        <end position="154"/>
    </location>
</feature>
<keyword evidence="10" id="KW-1185">Reference proteome</keyword>
<evidence type="ECO:0000256" key="7">
    <source>
        <dbReference type="SAM" id="MobiDB-lite"/>
    </source>
</evidence>
<dbReference type="GO" id="GO:0016973">
    <property type="term" value="P:poly(A)+ mRNA export from nucleus"/>
    <property type="evidence" value="ECO:0007669"/>
    <property type="project" value="TreeGrafter"/>
</dbReference>
<comment type="subcellular location">
    <subcellularLocation>
        <location evidence="6">Nucleus</location>
    </subcellularLocation>
</comment>
<dbReference type="InterPro" id="IPR035441">
    <property type="entry name" value="TFIIS/LEDGF_dom_sf"/>
</dbReference>
<sequence>MSDHDSPVGSPMNGSVDDGQEKDFQDQVAAADSDRDSDALSEIDENEFEDYDPETANIEDRPVEIDEDIARTLKASKRKRIAGDAPKKPREGRREKKRRDRDDDITMEDGAADVDVDGKPQRRSRRPADGERRRTKPNSPEPQNEEELSPEERRKRAIDRALDAAIKKNGTTKRRRKDEIDLEDEIDEQLAELKVKMERACRADNEARESGQPALHKLKLLPDVNAILNRNNVQHAVLDPDTNFLQHVKFFLEPLNDGSLPAYNIQRDLFTAMTKLNVEKESLLSSGIGKVVLFYTRSKKPEPSIKRMAERLLGEWSRPILKRTDDYKKRQVESREYDYQAARLAQRQKIGAQFNLTQRPALSARDAERERILAPVGSNNRARMSNLPESYTIAPKSTFDGIRGSEHRPLGAGGMEAFRKMTQKSKKRG</sequence>
<evidence type="ECO:0000256" key="6">
    <source>
        <dbReference type="PROSITE-ProRule" id="PRU00649"/>
    </source>
</evidence>
<name>A0AAJ0CDI6_9HYPO</name>
<dbReference type="GO" id="GO:0005634">
    <property type="term" value="C:nucleus"/>
    <property type="evidence" value="ECO:0007669"/>
    <property type="project" value="UniProtKB-SubCell"/>
</dbReference>
<evidence type="ECO:0000256" key="4">
    <source>
        <dbReference type="ARBA" id="ARBA00037349"/>
    </source>
</evidence>
<dbReference type="FunFam" id="1.20.930.10:FF:000003">
    <property type="entry name" value="Putative Transcription factor IWS1"/>
    <property type="match status" value="1"/>
</dbReference>
<accession>A0AAJ0CDI6</accession>